<proteinExistence type="predicted"/>
<sequence length="123" mass="14229">MLSSCKYAAFALPIHAFTSASDPPCSSMMLPRHVLKLEIKKHKDLSSIHQLLYSLNHNKNSTNDFVSQQPIRIITEPKARIQRLREENMALRRLLLRRPLAPVRQSDQESEQRPFCISQFLFG</sequence>
<keyword evidence="2" id="KW-1185">Reference proteome</keyword>
<dbReference type="Proteomes" id="UP000277204">
    <property type="component" value="Unassembled WGS sequence"/>
</dbReference>
<dbReference type="AlphaFoldDB" id="A0A183LE29"/>
<evidence type="ECO:0000313" key="2">
    <source>
        <dbReference type="Proteomes" id="UP000277204"/>
    </source>
</evidence>
<name>A0A183LE29_9TREM</name>
<accession>A0A183LE29</accession>
<reference evidence="1 2" key="1">
    <citation type="submission" date="2018-11" db="EMBL/GenBank/DDBJ databases">
        <authorList>
            <consortium name="Pathogen Informatics"/>
        </authorList>
    </citation>
    <scope>NUCLEOTIDE SEQUENCE [LARGE SCALE GENOMIC DNA]</scope>
    <source>
        <strain evidence="1 2">Zambia</strain>
    </source>
</reference>
<dbReference type="EMBL" id="UZAI01000505">
    <property type="protein sequence ID" value="VDO53763.1"/>
    <property type="molecule type" value="Genomic_DNA"/>
</dbReference>
<protein>
    <submittedName>
        <fullName evidence="1">Uncharacterized protein</fullName>
    </submittedName>
</protein>
<gene>
    <name evidence="1" type="ORF">SMRZ_LOCUS2054</name>
</gene>
<organism evidence="1 2">
    <name type="scientific">Schistosoma margrebowiei</name>
    <dbReference type="NCBI Taxonomy" id="48269"/>
    <lineage>
        <taxon>Eukaryota</taxon>
        <taxon>Metazoa</taxon>
        <taxon>Spiralia</taxon>
        <taxon>Lophotrochozoa</taxon>
        <taxon>Platyhelminthes</taxon>
        <taxon>Trematoda</taxon>
        <taxon>Digenea</taxon>
        <taxon>Strigeidida</taxon>
        <taxon>Schistosomatoidea</taxon>
        <taxon>Schistosomatidae</taxon>
        <taxon>Schistosoma</taxon>
    </lineage>
</organism>
<evidence type="ECO:0000313" key="1">
    <source>
        <dbReference type="EMBL" id="VDO53763.1"/>
    </source>
</evidence>